<organism evidence="4 5">
    <name type="scientific">Micractinium conductrix</name>
    <dbReference type="NCBI Taxonomy" id="554055"/>
    <lineage>
        <taxon>Eukaryota</taxon>
        <taxon>Viridiplantae</taxon>
        <taxon>Chlorophyta</taxon>
        <taxon>core chlorophytes</taxon>
        <taxon>Trebouxiophyceae</taxon>
        <taxon>Chlorellales</taxon>
        <taxon>Chlorellaceae</taxon>
        <taxon>Chlorella clade</taxon>
        <taxon>Micractinium</taxon>
    </lineage>
</organism>
<proteinExistence type="predicted"/>
<dbReference type="Gene3D" id="3.40.50.1820">
    <property type="entry name" value="alpha/beta hydrolase"/>
    <property type="match status" value="1"/>
</dbReference>
<keyword evidence="1" id="KW-0812">Transmembrane</keyword>
<dbReference type="Pfam" id="PF03959">
    <property type="entry name" value="FSH1"/>
    <property type="match status" value="1"/>
</dbReference>
<feature type="transmembrane region" description="Helical" evidence="1">
    <location>
        <begin position="569"/>
        <end position="588"/>
    </location>
</feature>
<dbReference type="InterPro" id="IPR020471">
    <property type="entry name" value="AKR"/>
</dbReference>
<keyword evidence="5" id="KW-1185">Reference proteome</keyword>
<dbReference type="PROSITE" id="PS00798">
    <property type="entry name" value="ALDOKETO_REDUCTASE_1"/>
    <property type="match status" value="1"/>
</dbReference>
<dbReference type="STRING" id="554055.A0A2P6V824"/>
<protein>
    <submittedName>
        <fullName evidence="4">Low CO2-induced aldose reductase isoform A</fullName>
    </submittedName>
</protein>
<dbReference type="Gene3D" id="3.20.20.100">
    <property type="entry name" value="NADP-dependent oxidoreductase domain"/>
    <property type="match status" value="1"/>
</dbReference>
<evidence type="ECO:0000259" key="2">
    <source>
        <dbReference type="Pfam" id="PF00248"/>
    </source>
</evidence>
<keyword evidence="1" id="KW-1133">Transmembrane helix</keyword>
<dbReference type="InterPro" id="IPR005645">
    <property type="entry name" value="FSH-like_dom"/>
</dbReference>
<dbReference type="SUPFAM" id="SSF53474">
    <property type="entry name" value="alpha/beta-Hydrolases"/>
    <property type="match status" value="1"/>
</dbReference>
<reference evidence="4 5" key="1">
    <citation type="journal article" date="2018" name="Plant J.">
        <title>Genome sequences of Chlorella sorokiniana UTEX 1602 and Micractinium conductrix SAG 241.80: implications to maltose excretion by a green alga.</title>
        <authorList>
            <person name="Arriola M.B."/>
            <person name="Velmurugan N."/>
            <person name="Zhang Y."/>
            <person name="Plunkett M.H."/>
            <person name="Hondzo H."/>
            <person name="Barney B.M."/>
        </authorList>
    </citation>
    <scope>NUCLEOTIDE SEQUENCE [LARGE SCALE GENOMIC DNA]</scope>
    <source>
        <strain evidence="4 5">SAG 241.80</strain>
    </source>
</reference>
<dbReference type="PRINTS" id="PR00069">
    <property type="entry name" value="ALDKETRDTASE"/>
</dbReference>
<evidence type="ECO:0000313" key="4">
    <source>
        <dbReference type="EMBL" id="PSC70236.1"/>
    </source>
</evidence>
<evidence type="ECO:0000256" key="1">
    <source>
        <dbReference type="SAM" id="Phobius"/>
    </source>
</evidence>
<dbReference type="InterPro" id="IPR029058">
    <property type="entry name" value="AB_hydrolase_fold"/>
</dbReference>
<dbReference type="SUPFAM" id="SSF51430">
    <property type="entry name" value="NAD(P)-linked oxidoreductase"/>
    <property type="match status" value="1"/>
</dbReference>
<dbReference type="AlphaFoldDB" id="A0A2P6V824"/>
<gene>
    <name evidence="4" type="ORF">C2E20_6261</name>
</gene>
<dbReference type="InterPro" id="IPR018170">
    <property type="entry name" value="Aldo/ket_reductase_CS"/>
</dbReference>
<comment type="caution">
    <text evidence="4">The sequence shown here is derived from an EMBL/GenBank/DDBJ whole genome shotgun (WGS) entry which is preliminary data.</text>
</comment>
<dbReference type="OrthoDB" id="416253at2759"/>
<accession>A0A2P6V824</accession>
<name>A0A2P6V824_9CHLO</name>
<evidence type="ECO:0000259" key="3">
    <source>
        <dbReference type="Pfam" id="PF03959"/>
    </source>
</evidence>
<feature type="domain" description="NADP-dependent oxidoreductase" evidence="2">
    <location>
        <begin position="221"/>
        <end position="473"/>
    </location>
</feature>
<dbReference type="InterPro" id="IPR036812">
    <property type="entry name" value="NAD(P)_OxRdtase_dom_sf"/>
</dbReference>
<feature type="domain" description="Serine hydrolase" evidence="3">
    <location>
        <begin position="14"/>
        <end position="208"/>
    </location>
</feature>
<keyword evidence="1" id="KW-0472">Membrane</keyword>
<evidence type="ECO:0000313" key="5">
    <source>
        <dbReference type="Proteomes" id="UP000239649"/>
    </source>
</evidence>
<dbReference type="PROSITE" id="PS00062">
    <property type="entry name" value="ALDOKETO_REDUCTASE_2"/>
    <property type="match status" value="1"/>
</dbReference>
<feature type="transmembrane region" description="Helical" evidence="1">
    <location>
        <begin position="661"/>
        <end position="681"/>
    </location>
</feature>
<dbReference type="PANTHER" id="PTHR11732">
    <property type="entry name" value="ALDO/KETO REDUCTASE"/>
    <property type="match status" value="1"/>
</dbReference>
<dbReference type="EMBL" id="LHPF02000021">
    <property type="protein sequence ID" value="PSC70236.1"/>
    <property type="molecule type" value="Genomic_DNA"/>
</dbReference>
<feature type="transmembrane region" description="Helical" evidence="1">
    <location>
        <begin position="730"/>
        <end position="750"/>
    </location>
</feature>
<dbReference type="Pfam" id="PF00248">
    <property type="entry name" value="Aldo_ket_red"/>
    <property type="match status" value="1"/>
</dbReference>
<sequence length="804" mass="89204">MASQPHAAHHHPRKRLRVLALHSFRTSGAIFAEQQRRAGLDAALADLIDVTYIDAPNAASGPIPDDVAPHFEGPYYEWWNASRDGEGRWSYEGWRRAVAHMEDTLALHGPFDGLMGFSQGGAMASLAIGMQRCGFAFKGLPLLRFVVAFAGIRVRDPQLERFYAPLRSCPSLHVLGDRDPVKRLTNLLIECFEHPVVVTHPRGHVIPQLPPPDLERHKAGEMKEVVEAAVRMGYRHIDCAAEYENEGEVGETLAAVLADGTVRREELWVTSKLRNEDHDPNRVGAACKESLSRLGLDHLDLYLMHWPVTGRPGPAVDPPLSDTWRAMEGLVRSGLARSIGVSNFSVKKLEGVLAGAQIPPAVNQVEAHPYFRNDQLLEWCKARGIHITAYSPLGSPHTAPFFKRRDDLPELLQDATLRGIADKHGRAPAEVLVSWAVQRGTSCLPKSTKPDHLRANLAAASWRLPEEDFQALSTLRTQCRMLDGAWCVSPDGPYRSLEELWDTPHEERTSGVRRCAEMNKSWQRWKDDPFRRSMSEHHTGIDVIGARGAAALMLTHSICFIWLKEGRPAGMLACVPYVLMCLALASLAQRRRRFYTAHRELLVTLLHLAQTLTNYHTILHAGEDVYRMHNGKPLRLALQQLAGGPIFITICALHLRLPLAWSLAALPAMTLAPLAYLPGLCRRLMATPGAEDAVVGLFRIMDTFHIARSPMASLLPLPPTPEPRQCCMLYSTWSVVLCSAVIPLAVTYVLERRARWRYHAREAARGTGSAPDEAAPLLPATGAWLADAYLASCLVWAVAEVIHA</sequence>
<dbReference type="GO" id="GO:0016491">
    <property type="term" value="F:oxidoreductase activity"/>
    <property type="evidence" value="ECO:0007669"/>
    <property type="project" value="InterPro"/>
</dbReference>
<dbReference type="InterPro" id="IPR023210">
    <property type="entry name" value="NADP_OxRdtase_dom"/>
</dbReference>
<dbReference type="Proteomes" id="UP000239649">
    <property type="component" value="Unassembled WGS sequence"/>
</dbReference>